<protein>
    <submittedName>
        <fullName evidence="2">Uncharacterized protein</fullName>
    </submittedName>
</protein>
<evidence type="ECO:0000313" key="3">
    <source>
        <dbReference type="Proteomes" id="UP001302812"/>
    </source>
</evidence>
<keyword evidence="1" id="KW-0472">Membrane</keyword>
<gene>
    <name evidence="2" type="ORF">N656DRAFT_219790</name>
</gene>
<accession>A0AAN6TK73</accession>
<keyword evidence="1" id="KW-0812">Transmembrane</keyword>
<reference evidence="2" key="1">
    <citation type="journal article" date="2023" name="Mol. Phylogenet. Evol.">
        <title>Genome-scale phylogeny and comparative genomics of the fungal order Sordariales.</title>
        <authorList>
            <person name="Hensen N."/>
            <person name="Bonometti L."/>
            <person name="Westerberg I."/>
            <person name="Brannstrom I.O."/>
            <person name="Guillou S."/>
            <person name="Cros-Aarteil S."/>
            <person name="Calhoun S."/>
            <person name="Haridas S."/>
            <person name="Kuo A."/>
            <person name="Mondo S."/>
            <person name="Pangilinan J."/>
            <person name="Riley R."/>
            <person name="LaButti K."/>
            <person name="Andreopoulos B."/>
            <person name="Lipzen A."/>
            <person name="Chen C."/>
            <person name="Yan M."/>
            <person name="Daum C."/>
            <person name="Ng V."/>
            <person name="Clum A."/>
            <person name="Steindorff A."/>
            <person name="Ohm R.A."/>
            <person name="Martin F."/>
            <person name="Silar P."/>
            <person name="Natvig D.O."/>
            <person name="Lalanne C."/>
            <person name="Gautier V."/>
            <person name="Ament-Velasquez S.L."/>
            <person name="Kruys A."/>
            <person name="Hutchinson M.I."/>
            <person name="Powell A.J."/>
            <person name="Barry K."/>
            <person name="Miller A.N."/>
            <person name="Grigoriev I.V."/>
            <person name="Debuchy R."/>
            <person name="Gladieux P."/>
            <person name="Hiltunen Thoren M."/>
            <person name="Johannesson H."/>
        </authorList>
    </citation>
    <scope>NUCLEOTIDE SEQUENCE</scope>
    <source>
        <strain evidence="2">CBS 508.74</strain>
    </source>
</reference>
<feature type="transmembrane region" description="Helical" evidence="1">
    <location>
        <begin position="15"/>
        <end position="38"/>
    </location>
</feature>
<dbReference type="EMBL" id="MU853333">
    <property type="protein sequence ID" value="KAK4116009.1"/>
    <property type="molecule type" value="Genomic_DNA"/>
</dbReference>
<dbReference type="Proteomes" id="UP001302812">
    <property type="component" value="Unassembled WGS sequence"/>
</dbReference>
<name>A0AAN6TK73_9PEZI</name>
<evidence type="ECO:0000313" key="2">
    <source>
        <dbReference type="EMBL" id="KAK4116009.1"/>
    </source>
</evidence>
<proteinExistence type="predicted"/>
<keyword evidence="1" id="KW-1133">Transmembrane helix</keyword>
<keyword evidence="3" id="KW-1185">Reference proteome</keyword>
<organism evidence="2 3">
    <name type="scientific">Canariomyces notabilis</name>
    <dbReference type="NCBI Taxonomy" id="2074819"/>
    <lineage>
        <taxon>Eukaryota</taxon>
        <taxon>Fungi</taxon>
        <taxon>Dikarya</taxon>
        <taxon>Ascomycota</taxon>
        <taxon>Pezizomycotina</taxon>
        <taxon>Sordariomycetes</taxon>
        <taxon>Sordariomycetidae</taxon>
        <taxon>Sordariales</taxon>
        <taxon>Chaetomiaceae</taxon>
        <taxon>Canariomyces</taxon>
    </lineage>
</organism>
<sequence>MDPQWEFETNWQLQIFLLLLLFHVIPTGSTPASPALVFRSKDGQYRISIPATIEHRHNPLKPPFDILCTEYLSHIMIDDGTWRLHTFHPEQLFP</sequence>
<comment type="caution">
    <text evidence="2">The sequence shown here is derived from an EMBL/GenBank/DDBJ whole genome shotgun (WGS) entry which is preliminary data.</text>
</comment>
<dbReference type="GeneID" id="89933048"/>
<evidence type="ECO:0000256" key="1">
    <source>
        <dbReference type="SAM" id="Phobius"/>
    </source>
</evidence>
<reference evidence="2" key="2">
    <citation type="submission" date="2023-05" db="EMBL/GenBank/DDBJ databases">
        <authorList>
            <consortium name="Lawrence Berkeley National Laboratory"/>
            <person name="Steindorff A."/>
            <person name="Hensen N."/>
            <person name="Bonometti L."/>
            <person name="Westerberg I."/>
            <person name="Brannstrom I.O."/>
            <person name="Guillou S."/>
            <person name="Cros-Aarteil S."/>
            <person name="Calhoun S."/>
            <person name="Haridas S."/>
            <person name="Kuo A."/>
            <person name="Mondo S."/>
            <person name="Pangilinan J."/>
            <person name="Riley R."/>
            <person name="Labutti K."/>
            <person name="Andreopoulos B."/>
            <person name="Lipzen A."/>
            <person name="Chen C."/>
            <person name="Yanf M."/>
            <person name="Daum C."/>
            <person name="Ng V."/>
            <person name="Clum A."/>
            <person name="Ohm R."/>
            <person name="Martin F."/>
            <person name="Silar P."/>
            <person name="Natvig D."/>
            <person name="Lalanne C."/>
            <person name="Gautier V."/>
            <person name="Ament-Velasquez S.L."/>
            <person name="Kruys A."/>
            <person name="Hutchinson M.I."/>
            <person name="Powell A.J."/>
            <person name="Barry K."/>
            <person name="Miller A.N."/>
            <person name="Grigoriev I.V."/>
            <person name="Debuchy R."/>
            <person name="Gladieux P."/>
            <person name="Thoren M.H."/>
            <person name="Johannesson H."/>
        </authorList>
    </citation>
    <scope>NUCLEOTIDE SEQUENCE</scope>
    <source>
        <strain evidence="2">CBS 508.74</strain>
    </source>
</reference>
<dbReference type="RefSeq" id="XP_064673579.1">
    <property type="nucleotide sequence ID" value="XM_064808925.1"/>
</dbReference>
<dbReference type="AlphaFoldDB" id="A0AAN6TK73"/>